<protein>
    <submittedName>
        <fullName evidence="1">Uncharacterized protein</fullName>
    </submittedName>
</protein>
<dbReference type="AlphaFoldDB" id="A0A133V248"/>
<dbReference type="EMBL" id="LHXU01000009">
    <property type="protein sequence ID" value="KXB00528.1"/>
    <property type="molecule type" value="Genomic_DNA"/>
</dbReference>
<evidence type="ECO:0000313" key="2">
    <source>
        <dbReference type="Proteomes" id="UP000070341"/>
    </source>
</evidence>
<accession>A0A133V248</accession>
<evidence type="ECO:0000313" key="1">
    <source>
        <dbReference type="EMBL" id="KXB00528.1"/>
    </source>
</evidence>
<keyword evidence="2" id="KW-1185">Reference proteome</keyword>
<sequence>MKLRRLKFPRRLSRIGKKTVDIVAEVIDVPAGLIMKTKPPQIEVFRSSESEGNPYIWQGGIKEDARGRGPEL</sequence>
<comment type="caution">
    <text evidence="1">The sequence shown here is derived from an EMBL/GenBank/DDBJ whole genome shotgun (WGS) entry which is preliminary data.</text>
</comment>
<reference evidence="1 2" key="1">
    <citation type="journal article" date="2016" name="Sci. Rep.">
        <title>Metabolic traits of an uncultured archaeal lineage -MSBL1- from brine pools of the Red Sea.</title>
        <authorList>
            <person name="Mwirichia R."/>
            <person name="Alam I."/>
            <person name="Rashid M."/>
            <person name="Vinu M."/>
            <person name="Ba-Alawi W."/>
            <person name="Anthony Kamau A."/>
            <person name="Kamanda Ngugi D."/>
            <person name="Goker M."/>
            <person name="Klenk H.P."/>
            <person name="Bajic V."/>
            <person name="Stingl U."/>
        </authorList>
    </citation>
    <scope>NUCLEOTIDE SEQUENCE [LARGE SCALE GENOMIC DNA]</scope>
    <source>
        <strain evidence="1">SCGC-AAA259M10</strain>
    </source>
</reference>
<organism evidence="1 2">
    <name type="scientific">candidate division MSBL1 archaeon SCGC-AAA259M10</name>
    <dbReference type="NCBI Taxonomy" id="1698270"/>
    <lineage>
        <taxon>Archaea</taxon>
        <taxon>Methanobacteriati</taxon>
        <taxon>Methanobacteriota</taxon>
        <taxon>candidate division MSBL1</taxon>
    </lineage>
</organism>
<dbReference type="Proteomes" id="UP000070341">
    <property type="component" value="Unassembled WGS sequence"/>
</dbReference>
<proteinExistence type="predicted"/>
<gene>
    <name evidence="1" type="ORF">AKJ40_01240</name>
</gene>
<name>A0A133V248_9EURY</name>